<name>A0AAV4XXU0_CAEEX</name>
<dbReference type="EMBL" id="BPLR01001083">
    <property type="protein sequence ID" value="GIY99777.1"/>
    <property type="molecule type" value="Genomic_DNA"/>
</dbReference>
<comment type="caution">
    <text evidence="1">The sequence shown here is derived from an EMBL/GenBank/DDBJ whole genome shotgun (WGS) entry which is preliminary data.</text>
</comment>
<evidence type="ECO:0000313" key="2">
    <source>
        <dbReference type="Proteomes" id="UP001054945"/>
    </source>
</evidence>
<dbReference type="InterPro" id="IPR013783">
    <property type="entry name" value="Ig-like_fold"/>
</dbReference>
<evidence type="ECO:0000313" key="1">
    <source>
        <dbReference type="EMBL" id="GIY99777.1"/>
    </source>
</evidence>
<accession>A0AAV4XXU0</accession>
<dbReference type="Proteomes" id="UP001054945">
    <property type="component" value="Unassembled WGS sequence"/>
</dbReference>
<keyword evidence="2" id="KW-1185">Reference proteome</keyword>
<reference evidence="1 2" key="1">
    <citation type="submission" date="2021-06" db="EMBL/GenBank/DDBJ databases">
        <title>Caerostris extrusa draft genome.</title>
        <authorList>
            <person name="Kono N."/>
            <person name="Arakawa K."/>
        </authorList>
    </citation>
    <scope>NUCLEOTIDE SEQUENCE [LARGE SCALE GENOMIC DNA]</scope>
</reference>
<protein>
    <submittedName>
        <fullName evidence="1">Uncharacterized protein</fullName>
    </submittedName>
</protein>
<gene>
    <name evidence="1" type="ORF">CEXT_508071</name>
</gene>
<dbReference type="AlphaFoldDB" id="A0AAV4XXU0"/>
<proteinExistence type="predicted"/>
<dbReference type="Gene3D" id="2.60.40.10">
    <property type="entry name" value="Immunoglobulins"/>
    <property type="match status" value="1"/>
</dbReference>
<organism evidence="1 2">
    <name type="scientific">Caerostris extrusa</name>
    <name type="common">Bark spider</name>
    <name type="synonym">Caerostris bankana</name>
    <dbReference type="NCBI Taxonomy" id="172846"/>
    <lineage>
        <taxon>Eukaryota</taxon>
        <taxon>Metazoa</taxon>
        <taxon>Ecdysozoa</taxon>
        <taxon>Arthropoda</taxon>
        <taxon>Chelicerata</taxon>
        <taxon>Arachnida</taxon>
        <taxon>Araneae</taxon>
        <taxon>Araneomorphae</taxon>
        <taxon>Entelegynae</taxon>
        <taxon>Araneoidea</taxon>
        <taxon>Araneidae</taxon>
        <taxon>Caerostris</taxon>
    </lineage>
</organism>
<sequence length="87" mass="9382">MGSYKPQELRSHVCLAYSRMFLAHNHGSLQHPADGGALHPRVTQADGQKSYSCQTRHRLTGEIVASASAGSLFVTGTYSSSAFFSHS</sequence>